<sequence length="47" mass="5334">SIKKSSQTLNNKRKSILKSSFTSLVHQRANEVSRQTSDYAAFKLMGF</sequence>
<organism evidence="1">
    <name type="scientific">Tanacetum cinerariifolium</name>
    <name type="common">Dalmatian daisy</name>
    <name type="synonym">Chrysanthemum cinerariifolium</name>
    <dbReference type="NCBI Taxonomy" id="118510"/>
    <lineage>
        <taxon>Eukaryota</taxon>
        <taxon>Viridiplantae</taxon>
        <taxon>Streptophyta</taxon>
        <taxon>Embryophyta</taxon>
        <taxon>Tracheophyta</taxon>
        <taxon>Spermatophyta</taxon>
        <taxon>Magnoliopsida</taxon>
        <taxon>eudicotyledons</taxon>
        <taxon>Gunneridae</taxon>
        <taxon>Pentapetalae</taxon>
        <taxon>asterids</taxon>
        <taxon>campanulids</taxon>
        <taxon>Asterales</taxon>
        <taxon>Asteraceae</taxon>
        <taxon>Asteroideae</taxon>
        <taxon>Anthemideae</taxon>
        <taxon>Anthemidinae</taxon>
        <taxon>Tanacetum</taxon>
    </lineage>
</organism>
<proteinExistence type="predicted"/>
<protein>
    <submittedName>
        <fullName evidence="1">Uncharacterized protein</fullName>
    </submittedName>
</protein>
<evidence type="ECO:0000313" key="1">
    <source>
        <dbReference type="EMBL" id="GFC59604.1"/>
    </source>
</evidence>
<dbReference type="AlphaFoldDB" id="A0A699Q461"/>
<accession>A0A699Q461</accession>
<gene>
    <name evidence="1" type="ORF">Tci_831574</name>
</gene>
<dbReference type="EMBL" id="BKCJ010982213">
    <property type="protein sequence ID" value="GFC59604.1"/>
    <property type="molecule type" value="Genomic_DNA"/>
</dbReference>
<name>A0A699Q461_TANCI</name>
<feature type="non-terminal residue" evidence="1">
    <location>
        <position position="1"/>
    </location>
</feature>
<reference evidence="1" key="1">
    <citation type="journal article" date="2019" name="Sci. Rep.">
        <title>Draft genome of Tanacetum cinerariifolium, the natural source of mosquito coil.</title>
        <authorList>
            <person name="Yamashiro T."/>
            <person name="Shiraishi A."/>
            <person name="Satake H."/>
            <person name="Nakayama K."/>
        </authorList>
    </citation>
    <scope>NUCLEOTIDE SEQUENCE</scope>
</reference>
<comment type="caution">
    <text evidence="1">The sequence shown here is derived from an EMBL/GenBank/DDBJ whole genome shotgun (WGS) entry which is preliminary data.</text>
</comment>